<sequence>MQKDPFWDSKQGPSHFKATVPTTDQQCSPYFTIHQHTIETVYKQSKTLLSIRALVSEVSKQPMITLEELQRFTAQVSESVDRKTISHALKICFLMNHDKMNATAERK</sequence>
<gene>
    <name evidence="1" type="ORF">AMECASPLE_027176</name>
</gene>
<proteinExistence type="predicted"/>
<dbReference type="Proteomes" id="UP001469553">
    <property type="component" value="Unassembled WGS sequence"/>
</dbReference>
<keyword evidence="2" id="KW-1185">Reference proteome</keyword>
<comment type="caution">
    <text evidence="1">The sequence shown here is derived from an EMBL/GenBank/DDBJ whole genome shotgun (WGS) entry which is preliminary data.</text>
</comment>
<dbReference type="EMBL" id="JAHRIP010078086">
    <property type="protein sequence ID" value="MEQ2312067.1"/>
    <property type="molecule type" value="Genomic_DNA"/>
</dbReference>
<accession>A0ABV1A253</accession>
<reference evidence="1 2" key="1">
    <citation type="submission" date="2021-06" db="EMBL/GenBank/DDBJ databases">
        <authorList>
            <person name="Palmer J.M."/>
        </authorList>
    </citation>
    <scope>NUCLEOTIDE SEQUENCE [LARGE SCALE GENOMIC DNA]</scope>
    <source>
        <strain evidence="1 2">AS_MEX2019</strain>
        <tissue evidence="1">Muscle</tissue>
    </source>
</reference>
<evidence type="ECO:0000313" key="2">
    <source>
        <dbReference type="Proteomes" id="UP001469553"/>
    </source>
</evidence>
<protein>
    <submittedName>
        <fullName evidence="1">Uncharacterized protein</fullName>
    </submittedName>
</protein>
<evidence type="ECO:0000313" key="1">
    <source>
        <dbReference type="EMBL" id="MEQ2312067.1"/>
    </source>
</evidence>
<organism evidence="1 2">
    <name type="scientific">Ameca splendens</name>
    <dbReference type="NCBI Taxonomy" id="208324"/>
    <lineage>
        <taxon>Eukaryota</taxon>
        <taxon>Metazoa</taxon>
        <taxon>Chordata</taxon>
        <taxon>Craniata</taxon>
        <taxon>Vertebrata</taxon>
        <taxon>Euteleostomi</taxon>
        <taxon>Actinopterygii</taxon>
        <taxon>Neopterygii</taxon>
        <taxon>Teleostei</taxon>
        <taxon>Neoteleostei</taxon>
        <taxon>Acanthomorphata</taxon>
        <taxon>Ovalentaria</taxon>
        <taxon>Atherinomorphae</taxon>
        <taxon>Cyprinodontiformes</taxon>
        <taxon>Goodeidae</taxon>
        <taxon>Ameca</taxon>
    </lineage>
</organism>
<name>A0ABV1A253_9TELE</name>